<keyword evidence="3" id="KW-1185">Reference proteome</keyword>
<dbReference type="RefSeq" id="WP_406766352.1">
    <property type="nucleotide sequence ID" value="NZ_JBJHZY010000004.1"/>
</dbReference>
<evidence type="ECO:0000313" key="2">
    <source>
        <dbReference type="EMBL" id="MFL0269727.1"/>
    </source>
</evidence>
<dbReference type="SUPFAM" id="SSF54593">
    <property type="entry name" value="Glyoxalase/Bleomycin resistance protein/Dihydroxybiphenyl dioxygenase"/>
    <property type="match status" value="1"/>
</dbReference>
<gene>
    <name evidence="2" type="ORF">ACJDUH_16740</name>
</gene>
<name>A0ABW8TWG5_9CLOT</name>
<proteinExistence type="predicted"/>
<evidence type="ECO:0000313" key="3">
    <source>
        <dbReference type="Proteomes" id="UP001623661"/>
    </source>
</evidence>
<dbReference type="EMBL" id="JBJHZY010000004">
    <property type="protein sequence ID" value="MFL0269727.1"/>
    <property type="molecule type" value="Genomic_DNA"/>
</dbReference>
<dbReference type="Gene3D" id="3.10.180.10">
    <property type="entry name" value="2,3-Dihydroxybiphenyl 1,2-Dioxygenase, domain 1"/>
    <property type="match status" value="1"/>
</dbReference>
<dbReference type="PANTHER" id="PTHR33990">
    <property type="entry name" value="PROTEIN YJDN-RELATED"/>
    <property type="match status" value="1"/>
</dbReference>
<dbReference type="Proteomes" id="UP001623661">
    <property type="component" value="Unassembled WGS sequence"/>
</dbReference>
<sequence length="137" mass="15605">MSIKAYINFSGNCREAVEFYAEVFQTEKPQIMLFGDMPSSDGFPITEETKNLVMHAEIKIKDSTIMFSDVPPGMPFTIGDNISLMFSSNDMDEIKSVYNQIKDKGNVGMELQETFWSKCYGYVTDKFGIGWQLNYEA</sequence>
<reference evidence="2 3" key="1">
    <citation type="submission" date="2024-11" db="EMBL/GenBank/DDBJ databases">
        <authorList>
            <person name="Heng Y.C."/>
            <person name="Lim A.C.H."/>
            <person name="Lee J.K.Y."/>
            <person name="Kittelmann S."/>
        </authorList>
    </citation>
    <scope>NUCLEOTIDE SEQUENCE [LARGE SCALE GENOMIC DNA]</scope>
    <source>
        <strain evidence="2 3">WILCCON 0202</strain>
    </source>
</reference>
<protein>
    <submittedName>
        <fullName evidence="2">VOC family protein</fullName>
    </submittedName>
</protein>
<accession>A0ABW8TWG5</accession>
<organism evidence="2 3">
    <name type="scientific">Candidatus Clostridium radicumherbarum</name>
    <dbReference type="NCBI Taxonomy" id="3381662"/>
    <lineage>
        <taxon>Bacteria</taxon>
        <taxon>Bacillati</taxon>
        <taxon>Bacillota</taxon>
        <taxon>Clostridia</taxon>
        <taxon>Eubacteriales</taxon>
        <taxon>Clostridiaceae</taxon>
        <taxon>Clostridium</taxon>
    </lineage>
</organism>
<evidence type="ECO:0000259" key="1">
    <source>
        <dbReference type="Pfam" id="PF06983"/>
    </source>
</evidence>
<feature type="domain" description="PhnB-like" evidence="1">
    <location>
        <begin position="4"/>
        <end position="133"/>
    </location>
</feature>
<dbReference type="InterPro" id="IPR029068">
    <property type="entry name" value="Glyas_Bleomycin-R_OHBP_Dase"/>
</dbReference>
<dbReference type="CDD" id="cd06588">
    <property type="entry name" value="PhnB_like"/>
    <property type="match status" value="1"/>
</dbReference>
<dbReference type="PANTHER" id="PTHR33990:SF1">
    <property type="entry name" value="PROTEIN YJDN"/>
    <property type="match status" value="1"/>
</dbReference>
<dbReference type="InterPro" id="IPR028973">
    <property type="entry name" value="PhnB-like"/>
</dbReference>
<comment type="caution">
    <text evidence="2">The sequence shown here is derived from an EMBL/GenBank/DDBJ whole genome shotgun (WGS) entry which is preliminary data.</text>
</comment>
<dbReference type="Pfam" id="PF06983">
    <property type="entry name" value="3-dmu-9_3-mt"/>
    <property type="match status" value="1"/>
</dbReference>